<evidence type="ECO:0000313" key="3">
    <source>
        <dbReference type="EMBL" id="ULP39981.1"/>
    </source>
</evidence>
<dbReference type="EMBL" id="JACKRN010000225">
    <property type="protein sequence ID" value="MCV7070171.1"/>
    <property type="molecule type" value="Genomic_DNA"/>
</dbReference>
<dbReference type="GO" id="GO:0051782">
    <property type="term" value="P:negative regulation of cell division"/>
    <property type="evidence" value="ECO:0007669"/>
    <property type="project" value="TreeGrafter"/>
</dbReference>
<dbReference type="Proteomes" id="UP001140272">
    <property type="component" value="Unassembled WGS sequence"/>
</dbReference>
<dbReference type="Gene3D" id="3.40.50.300">
    <property type="entry name" value="P-loop containing nucleotide triphosphate hydrolases"/>
    <property type="match status" value="1"/>
</dbReference>
<dbReference type="GO" id="GO:0005524">
    <property type="term" value="F:ATP binding"/>
    <property type="evidence" value="ECO:0007669"/>
    <property type="project" value="TreeGrafter"/>
</dbReference>
<evidence type="ECO:0000313" key="5">
    <source>
        <dbReference type="Proteomes" id="UP001140272"/>
    </source>
</evidence>
<gene>
    <name evidence="2" type="ORF">H7H73_06355</name>
    <name evidence="3" type="ORF">MJO55_27925</name>
</gene>
<geneLocation type="plasmid" evidence="3 4">
    <name>unnamed</name>
</geneLocation>
<dbReference type="SUPFAM" id="SSF52540">
    <property type="entry name" value="P-loop containing nucleoside triphosphate hydrolases"/>
    <property type="match status" value="1"/>
</dbReference>
<evidence type="ECO:0000313" key="4">
    <source>
        <dbReference type="Proteomes" id="UP001055159"/>
    </source>
</evidence>
<name>A0A9X2XUX8_9MYCO</name>
<keyword evidence="4" id="KW-1185">Reference proteome</keyword>
<dbReference type="AlphaFoldDB" id="A0A9X2XUX8"/>
<reference evidence="3" key="3">
    <citation type="submission" date="2022-08" db="EMBL/GenBank/DDBJ databases">
        <title>Whole genome sequencing of non-tuberculosis mycobacteria type-strains.</title>
        <authorList>
            <person name="Igarashi Y."/>
            <person name="Osugi A."/>
            <person name="Mitarai S."/>
        </authorList>
    </citation>
    <scope>NUCLEOTIDE SEQUENCE</scope>
    <source>
        <strain evidence="3">JCM 16372</strain>
        <plasmid evidence="3">unnamed</plasmid>
    </source>
</reference>
<dbReference type="PANTHER" id="PTHR43384">
    <property type="entry name" value="SEPTUM SITE-DETERMINING PROTEIN MIND HOMOLOG, CHLOROPLASTIC-RELATED"/>
    <property type="match status" value="1"/>
</dbReference>
<dbReference type="InterPro" id="IPR050625">
    <property type="entry name" value="ParA/MinD_ATPase"/>
</dbReference>
<dbReference type="Proteomes" id="UP001055159">
    <property type="component" value="Plasmid unnamed"/>
</dbReference>
<accession>A0A9X2XUX8</accession>
<dbReference type="EMBL" id="CP092428">
    <property type="protein sequence ID" value="ULP39981.1"/>
    <property type="molecule type" value="Genomic_DNA"/>
</dbReference>
<dbReference type="InterPro" id="IPR027417">
    <property type="entry name" value="P-loop_NTPase"/>
</dbReference>
<reference evidence="2" key="1">
    <citation type="submission" date="2020-07" db="EMBL/GenBank/DDBJ databases">
        <authorList>
            <person name="Pettersson B.M.F."/>
            <person name="Behra P.R.K."/>
            <person name="Ramesh M."/>
            <person name="Das S."/>
            <person name="Dasgupta S."/>
            <person name="Kirsebom L.A."/>
        </authorList>
    </citation>
    <scope>NUCLEOTIDE SEQUENCE</scope>
    <source>
        <strain evidence="2">DSM 45406</strain>
    </source>
</reference>
<evidence type="ECO:0000256" key="1">
    <source>
        <dbReference type="SAM" id="MobiDB-lite"/>
    </source>
</evidence>
<proteinExistence type="predicted"/>
<sequence>MSMDPDFQARYLDEPDADEGTPGWSVEHEPDIGGEPQAPATPSLPEPTVPYAEQRPGWAETTQAIDPAVLAAARAARHYDAPQRPADGRGEGRDDGPRHRGPATDGRGYQSPAVPERSELAQPSSGPMSAVTDAGQDMATRVPERHRPTAQSFAAPRGRGPADTGYEVARREAPASWEAARELSFAPSQANDSDFSNAPALRAEDVVAARKLPPEMGWRKTVYVGSGKTINLGAGPAEQRLREQIDLIKTNIPGNYLIGVVCVRGGVGKTRMTAGVGTAYAKYRTEPVIAIDANPTYGALGRLIDPTATASIRDFLADGNLNTYPMARHYTGKNGPGLEVLGANQNVAHPFDLSPQAFTAVLDRVRRFYQLALIDCGPEIEHPVMQAVLSKVDALIIVGTMNFDGAAAAETTIKWLAARSEYQALLRRSALVLNDVYNCANKDFLAKVRETMGQRVGGVTTVPWDKDLRDNPQLDFDALRRDTQYAFMDVAAWLAQGFRSGRTAQR</sequence>
<dbReference type="GO" id="GO:0016887">
    <property type="term" value="F:ATP hydrolysis activity"/>
    <property type="evidence" value="ECO:0007669"/>
    <property type="project" value="TreeGrafter"/>
</dbReference>
<feature type="region of interest" description="Disordered" evidence="1">
    <location>
        <begin position="1"/>
        <end position="173"/>
    </location>
</feature>
<protein>
    <recommendedName>
        <fullName evidence="6">MinD-like ATPase involved in chromosome partitioning or flagellar assembly</fullName>
    </recommendedName>
</protein>
<reference evidence="2" key="2">
    <citation type="journal article" date="2022" name="BMC Genomics">
        <title>Comparative genome analysis of mycobacteria focusing on tRNA and non-coding RNA.</title>
        <authorList>
            <person name="Behra P.R.K."/>
            <person name="Pettersson B.M.F."/>
            <person name="Ramesh M."/>
            <person name="Das S."/>
            <person name="Dasgupta S."/>
            <person name="Kirsebom L.A."/>
        </authorList>
    </citation>
    <scope>NUCLEOTIDE SEQUENCE</scope>
    <source>
        <strain evidence="2">DSM 45406</strain>
    </source>
</reference>
<feature type="compositionally biased region" description="Low complexity" evidence="1">
    <location>
        <begin position="64"/>
        <end position="74"/>
    </location>
</feature>
<feature type="compositionally biased region" description="Basic and acidic residues" evidence="1">
    <location>
        <begin position="77"/>
        <end position="98"/>
    </location>
</feature>
<dbReference type="GO" id="GO:0009898">
    <property type="term" value="C:cytoplasmic side of plasma membrane"/>
    <property type="evidence" value="ECO:0007669"/>
    <property type="project" value="TreeGrafter"/>
</dbReference>
<keyword evidence="3" id="KW-0614">Plasmid</keyword>
<evidence type="ECO:0008006" key="6">
    <source>
        <dbReference type="Google" id="ProtNLM"/>
    </source>
</evidence>
<dbReference type="RefSeq" id="WP_239736426.1">
    <property type="nucleotide sequence ID" value="NZ_CP092428.2"/>
</dbReference>
<dbReference type="GO" id="GO:0005829">
    <property type="term" value="C:cytosol"/>
    <property type="evidence" value="ECO:0007669"/>
    <property type="project" value="TreeGrafter"/>
</dbReference>
<dbReference type="PANTHER" id="PTHR43384:SF14">
    <property type="entry name" value="ESX-1 SECRETION-ASSOCIATED PROTEIN ESPI"/>
    <property type="match status" value="1"/>
</dbReference>
<evidence type="ECO:0000313" key="2">
    <source>
        <dbReference type="EMBL" id="MCV7070171.1"/>
    </source>
</evidence>
<organism evidence="2 5">
    <name type="scientific">Mycolicibacterium rufum</name>
    <dbReference type="NCBI Taxonomy" id="318424"/>
    <lineage>
        <taxon>Bacteria</taxon>
        <taxon>Bacillati</taxon>
        <taxon>Actinomycetota</taxon>
        <taxon>Actinomycetes</taxon>
        <taxon>Mycobacteriales</taxon>
        <taxon>Mycobacteriaceae</taxon>
        <taxon>Mycolicibacterium</taxon>
    </lineage>
</organism>